<dbReference type="InterPro" id="IPR010998">
    <property type="entry name" value="Integrase_recombinase_N"/>
</dbReference>
<comment type="caution">
    <text evidence="6">The sequence shown here is derived from an EMBL/GenBank/DDBJ whole genome shotgun (WGS) entry which is preliminary data.</text>
</comment>
<keyword evidence="4" id="KW-0233">DNA recombination</keyword>
<keyword evidence="7" id="KW-1185">Reference proteome</keyword>
<sequence>MALKFNRLTRPAIRGLQKGEKLHEHGITAERLKTGDVRYSVNIMVDGRRVHRVIGRESEGVTREQAERAIETFRTKAREGRLDLPAGRKIHRTFREAAKDYIDRLEEVGGKGIPKKRQQLNMHLVPYFKDQRADRITEFTVQHYVKYRLGQGAMQSTVNRELATLSHMLRRLAEWKWMRKDDIPLIKKGAEPRKQIVVLTPKNQQALLQAAIEDQDPYCWLFVAFGLNTGMRHREILNVKWSDIDFDLRRIHVAKAKAGQREQPITTVLADMLKKEREQREDKDGYIFGITKNDRTFGPRDAMSIQFKRVVVRAKLDPAKVTPHVMRHTAITRLVMSKVDIPTIQKISGHKTLAMVMRYVHLAGEHIDSAITAIETSLPGTITPEVHTQSGDEARGAA</sequence>
<comment type="similarity">
    <text evidence="1">Belongs to the 'phage' integrase family.</text>
</comment>
<evidence type="ECO:0000313" key="7">
    <source>
        <dbReference type="Proteomes" id="UP000600799"/>
    </source>
</evidence>
<keyword evidence="2" id="KW-0229">DNA integration</keyword>
<accession>A0ABS0HF54</accession>
<dbReference type="InterPro" id="IPR011010">
    <property type="entry name" value="DNA_brk_join_enz"/>
</dbReference>
<name>A0ABS0HF54_9SPHN</name>
<dbReference type="PANTHER" id="PTHR30349:SF41">
    <property type="entry name" value="INTEGRASE_RECOMBINASE PROTEIN MJ0367-RELATED"/>
    <property type="match status" value="1"/>
</dbReference>
<dbReference type="RefSeq" id="WP_196275236.1">
    <property type="nucleotide sequence ID" value="NZ_JADQDC010000004.1"/>
</dbReference>
<evidence type="ECO:0000256" key="1">
    <source>
        <dbReference type="ARBA" id="ARBA00008857"/>
    </source>
</evidence>
<dbReference type="InterPro" id="IPR050090">
    <property type="entry name" value="Tyrosine_recombinase_XerCD"/>
</dbReference>
<organism evidence="6 7">
    <name type="scientific">Novosphingobium jiangmenense</name>
    <dbReference type="NCBI Taxonomy" id="2791981"/>
    <lineage>
        <taxon>Bacteria</taxon>
        <taxon>Pseudomonadati</taxon>
        <taxon>Pseudomonadota</taxon>
        <taxon>Alphaproteobacteria</taxon>
        <taxon>Sphingomonadales</taxon>
        <taxon>Sphingomonadaceae</taxon>
        <taxon>Novosphingobium</taxon>
    </lineage>
</organism>
<dbReference type="EMBL" id="JADQDC010000004">
    <property type="protein sequence ID" value="MBF9150902.1"/>
    <property type="molecule type" value="Genomic_DNA"/>
</dbReference>
<reference evidence="6 7" key="1">
    <citation type="submission" date="2020-11" db="EMBL/GenBank/DDBJ databases">
        <title>The genome sequence of Novosphingobium sp. 1Y9A.</title>
        <authorList>
            <person name="Liu Y."/>
        </authorList>
    </citation>
    <scope>NUCLEOTIDE SEQUENCE [LARGE SCALE GENOMIC DNA]</scope>
    <source>
        <strain evidence="6 7">1Y9A</strain>
    </source>
</reference>
<evidence type="ECO:0000313" key="6">
    <source>
        <dbReference type="EMBL" id="MBF9150902.1"/>
    </source>
</evidence>
<keyword evidence="3" id="KW-0238">DNA-binding</keyword>
<gene>
    <name evidence="6" type="ORF">I2488_07790</name>
</gene>
<feature type="domain" description="Tyr recombinase" evidence="5">
    <location>
        <begin position="194"/>
        <end position="372"/>
    </location>
</feature>
<evidence type="ECO:0000256" key="3">
    <source>
        <dbReference type="ARBA" id="ARBA00023125"/>
    </source>
</evidence>
<evidence type="ECO:0000256" key="2">
    <source>
        <dbReference type="ARBA" id="ARBA00022908"/>
    </source>
</evidence>
<dbReference type="Pfam" id="PF00589">
    <property type="entry name" value="Phage_integrase"/>
    <property type="match status" value="1"/>
</dbReference>
<dbReference type="CDD" id="cd00796">
    <property type="entry name" value="INT_Rci_Hp1_C"/>
    <property type="match status" value="1"/>
</dbReference>
<evidence type="ECO:0000256" key="4">
    <source>
        <dbReference type="ARBA" id="ARBA00023172"/>
    </source>
</evidence>
<proteinExistence type="inferred from homology"/>
<dbReference type="Gene3D" id="1.10.150.130">
    <property type="match status" value="1"/>
</dbReference>
<evidence type="ECO:0000259" key="5">
    <source>
        <dbReference type="PROSITE" id="PS51898"/>
    </source>
</evidence>
<dbReference type="Gene3D" id="1.10.443.10">
    <property type="entry name" value="Intergrase catalytic core"/>
    <property type="match status" value="1"/>
</dbReference>
<dbReference type="InterPro" id="IPR013762">
    <property type="entry name" value="Integrase-like_cat_sf"/>
</dbReference>
<dbReference type="PANTHER" id="PTHR30349">
    <property type="entry name" value="PHAGE INTEGRASE-RELATED"/>
    <property type="match status" value="1"/>
</dbReference>
<dbReference type="PROSITE" id="PS51898">
    <property type="entry name" value="TYR_RECOMBINASE"/>
    <property type="match status" value="1"/>
</dbReference>
<dbReference type="InterPro" id="IPR002104">
    <property type="entry name" value="Integrase_catalytic"/>
</dbReference>
<dbReference type="Proteomes" id="UP000600799">
    <property type="component" value="Unassembled WGS sequence"/>
</dbReference>
<protein>
    <submittedName>
        <fullName evidence="6">Site-specific integrase</fullName>
    </submittedName>
</protein>
<dbReference type="SUPFAM" id="SSF56349">
    <property type="entry name" value="DNA breaking-rejoining enzymes"/>
    <property type="match status" value="1"/>
</dbReference>